<dbReference type="HAMAP" id="MF_01218_B">
    <property type="entry name" value="Upp_B"/>
    <property type="match status" value="1"/>
</dbReference>
<dbReference type="InterPro" id="IPR000836">
    <property type="entry name" value="PRTase_dom"/>
</dbReference>
<keyword evidence="8 15" id="KW-0460">Magnesium</keyword>
<accession>A0A0R2XEN7</accession>
<feature type="binding site" evidence="15">
    <location>
        <begin position="132"/>
        <end position="140"/>
    </location>
    <ligand>
        <name>5-phospho-alpha-D-ribose 1-diphosphate</name>
        <dbReference type="ChEBI" id="CHEBI:58017"/>
    </ligand>
</feature>
<evidence type="ECO:0000256" key="13">
    <source>
        <dbReference type="ARBA" id="ARBA00072146"/>
    </source>
</evidence>
<dbReference type="GO" id="GO:0005737">
    <property type="term" value="C:cytoplasm"/>
    <property type="evidence" value="ECO:0007669"/>
    <property type="project" value="UniProtKB-ARBA"/>
</dbReference>
<dbReference type="GO" id="GO:0004845">
    <property type="term" value="F:uracil phosphoribosyltransferase activity"/>
    <property type="evidence" value="ECO:0007669"/>
    <property type="project" value="UniProtKB-UniRule"/>
</dbReference>
<evidence type="ECO:0000256" key="14">
    <source>
        <dbReference type="ARBA" id="ARBA00079807"/>
    </source>
</evidence>
<evidence type="ECO:0000256" key="15">
    <source>
        <dbReference type="HAMAP-Rule" id="MF_01218"/>
    </source>
</evidence>
<dbReference type="InterPro" id="IPR050054">
    <property type="entry name" value="UPRTase/APRTase"/>
</dbReference>
<organism evidence="17 18">
    <name type="scientific">Verrucomicrobia subdivision 6 bacterium BACL9 MAG-120820-bin42</name>
    <dbReference type="NCBI Taxonomy" id="1655634"/>
    <lineage>
        <taxon>Bacteria</taxon>
        <taxon>Pseudomonadati</taxon>
        <taxon>Verrucomicrobiota</taxon>
        <taxon>Verrucomicrobiia</taxon>
        <taxon>Verrucomicrobiales</taxon>
        <taxon>Verrucomicrobia subdivision 6</taxon>
    </lineage>
</organism>
<dbReference type="Proteomes" id="UP000051557">
    <property type="component" value="Unassembled WGS sequence"/>
</dbReference>
<evidence type="ECO:0000256" key="3">
    <source>
        <dbReference type="ARBA" id="ARBA00011894"/>
    </source>
</evidence>
<feature type="binding site" evidence="15">
    <location>
        <position position="105"/>
    </location>
    <ligand>
        <name>5-phospho-alpha-D-ribose 1-diphosphate</name>
        <dbReference type="ChEBI" id="CHEBI:58017"/>
    </ligand>
</feature>
<protein>
    <recommendedName>
        <fullName evidence="13 15">Uracil phosphoribosyltransferase</fullName>
        <ecNumber evidence="3 15">2.4.2.9</ecNumber>
    </recommendedName>
    <alternativeName>
        <fullName evidence="10 15">UMP pyrophosphorylase</fullName>
    </alternativeName>
    <alternativeName>
        <fullName evidence="14 15">UPRTase</fullName>
    </alternativeName>
</protein>
<dbReference type="GO" id="GO:0000287">
    <property type="term" value="F:magnesium ion binding"/>
    <property type="evidence" value="ECO:0007669"/>
    <property type="project" value="UniProtKB-UniRule"/>
</dbReference>
<dbReference type="PANTHER" id="PTHR32315:SF4">
    <property type="entry name" value="URACIL PHOSPHORIBOSYLTRANSFERASE, CHLOROPLASTIC"/>
    <property type="match status" value="1"/>
</dbReference>
<dbReference type="GO" id="GO:0044206">
    <property type="term" value="P:UMP salvage"/>
    <property type="evidence" value="ECO:0007669"/>
    <property type="project" value="UniProtKB-UniRule"/>
</dbReference>
<dbReference type="GO" id="GO:0005525">
    <property type="term" value="F:GTP binding"/>
    <property type="evidence" value="ECO:0007669"/>
    <property type="project" value="UniProtKB-KW"/>
</dbReference>
<evidence type="ECO:0000256" key="6">
    <source>
        <dbReference type="ARBA" id="ARBA00022679"/>
    </source>
</evidence>
<dbReference type="InterPro" id="IPR034332">
    <property type="entry name" value="Upp_B"/>
</dbReference>
<feature type="binding site" evidence="15">
    <location>
        <position position="201"/>
    </location>
    <ligand>
        <name>5-phospho-alpha-D-ribose 1-diphosphate</name>
        <dbReference type="ChEBI" id="CHEBI:58017"/>
    </ligand>
</feature>
<evidence type="ECO:0000256" key="9">
    <source>
        <dbReference type="ARBA" id="ARBA00023134"/>
    </source>
</evidence>
<evidence type="ECO:0000256" key="12">
    <source>
        <dbReference type="ARBA" id="ARBA00056901"/>
    </source>
</evidence>
<keyword evidence="9 15" id="KW-0342">GTP-binding</keyword>
<evidence type="ECO:0000256" key="8">
    <source>
        <dbReference type="ARBA" id="ARBA00022842"/>
    </source>
</evidence>
<evidence type="ECO:0000256" key="11">
    <source>
        <dbReference type="ARBA" id="ARBA00052919"/>
    </source>
</evidence>
<dbReference type="CDD" id="cd06223">
    <property type="entry name" value="PRTases_typeI"/>
    <property type="match status" value="1"/>
</dbReference>
<dbReference type="EMBL" id="LIDM01000236">
    <property type="protein sequence ID" value="KRP31822.1"/>
    <property type="molecule type" value="Genomic_DNA"/>
</dbReference>
<dbReference type="Gene3D" id="3.40.50.2020">
    <property type="match status" value="1"/>
</dbReference>
<feature type="binding site" evidence="15">
    <location>
        <begin position="200"/>
        <end position="202"/>
    </location>
    <ligand>
        <name>uracil</name>
        <dbReference type="ChEBI" id="CHEBI:17568"/>
    </ligand>
</feature>
<proteinExistence type="inferred from homology"/>
<keyword evidence="4 15" id="KW-0021">Allosteric enzyme</keyword>
<evidence type="ECO:0000256" key="2">
    <source>
        <dbReference type="ARBA" id="ARBA00009516"/>
    </source>
</evidence>
<evidence type="ECO:0000313" key="17">
    <source>
        <dbReference type="EMBL" id="KRP31822.1"/>
    </source>
</evidence>
<keyword evidence="5 15" id="KW-0328">Glycosyltransferase</keyword>
<evidence type="ECO:0000259" key="16">
    <source>
        <dbReference type="Pfam" id="PF14681"/>
    </source>
</evidence>
<dbReference type="NCBIfam" id="TIGR01091">
    <property type="entry name" value="upp"/>
    <property type="match status" value="1"/>
</dbReference>
<dbReference type="GO" id="GO:0006223">
    <property type="term" value="P:uracil salvage"/>
    <property type="evidence" value="ECO:0007669"/>
    <property type="project" value="InterPro"/>
</dbReference>
<sequence length="210" mass="23651">MKKNFHLIRHPLVQHKLTLLRKRSTSVTEFRELVSEVAMLMGYEVTRDLPMTTETIFTPMERMRAPVLKGEKMVLVPILRAGMGLLDGMIHIFPSARVAHIGIYRDHKTLEPVEYYFKASKTLRGRDLIVLDPMLATGNSAIAAVERLKSGKPRSIRLMCLVAAPEGIRAFHQQHREVPIYTAAVDRKLNAHGYILPGLGDAGDRIFGTL</sequence>
<evidence type="ECO:0000256" key="10">
    <source>
        <dbReference type="ARBA" id="ARBA00031082"/>
    </source>
</evidence>
<dbReference type="PANTHER" id="PTHR32315">
    <property type="entry name" value="ADENINE PHOSPHORIBOSYLTRANSFERASE"/>
    <property type="match status" value="1"/>
</dbReference>
<evidence type="ECO:0000256" key="1">
    <source>
        <dbReference type="ARBA" id="ARBA00005180"/>
    </source>
</evidence>
<comment type="caution">
    <text evidence="17">The sequence shown here is derived from an EMBL/GenBank/DDBJ whole genome shotgun (WGS) entry which is preliminary data.</text>
</comment>
<dbReference type="AlphaFoldDB" id="A0A0R2XEN7"/>
<dbReference type="InterPro" id="IPR029057">
    <property type="entry name" value="PRTase-like"/>
</dbReference>
<dbReference type="EC" id="2.4.2.9" evidence="3 15"/>
<reference evidence="17 18" key="1">
    <citation type="submission" date="2015-10" db="EMBL/GenBank/DDBJ databases">
        <title>Metagenome-Assembled Genomes uncover a global brackish microbiome.</title>
        <authorList>
            <person name="Hugerth L.W."/>
            <person name="Larsson J."/>
            <person name="Alneberg J."/>
            <person name="Lindh M.V."/>
            <person name="Legrand C."/>
            <person name="Pinhassi J."/>
            <person name="Andersson A.F."/>
        </authorList>
    </citation>
    <scope>NUCLEOTIDE SEQUENCE [LARGE SCALE GENOMIC DNA]</scope>
    <source>
        <strain evidence="17">BACL9 MAG-120820-bin42</strain>
    </source>
</reference>
<comment type="similarity">
    <text evidence="2 15">Belongs to the UPRTase family.</text>
</comment>
<comment type="cofactor">
    <cofactor evidence="15">
        <name>Mg(2+)</name>
        <dbReference type="ChEBI" id="CHEBI:18420"/>
    </cofactor>
    <text evidence="15">Binds 1 Mg(2+) ion per subunit. The magnesium is bound as Mg-PRPP.</text>
</comment>
<keyword evidence="6 15" id="KW-0808">Transferase</keyword>
<comment type="pathway">
    <text evidence="1 15">Pyrimidine metabolism; UMP biosynthesis via salvage pathway; UMP from uracil: step 1/1.</text>
</comment>
<name>A0A0R2XEN7_9BACT</name>
<comment type="function">
    <text evidence="12 15">Catalyzes the conversion of uracil and 5-phospho-alpha-D-ribose 1-diphosphate (PRPP) to UMP and diphosphate.</text>
</comment>
<dbReference type="Pfam" id="PF14681">
    <property type="entry name" value="UPRTase"/>
    <property type="match status" value="1"/>
</dbReference>
<keyword evidence="7 15" id="KW-0547">Nucleotide-binding</keyword>
<feature type="binding site" evidence="15">
    <location>
        <position position="195"/>
    </location>
    <ligand>
        <name>uracil</name>
        <dbReference type="ChEBI" id="CHEBI:17568"/>
    </ligand>
</feature>
<dbReference type="NCBIfam" id="NF001097">
    <property type="entry name" value="PRK00129.1"/>
    <property type="match status" value="1"/>
</dbReference>
<feature type="domain" description="Phosphoribosyltransferase" evidence="16">
    <location>
        <begin position="8"/>
        <end position="209"/>
    </location>
</feature>
<evidence type="ECO:0000256" key="5">
    <source>
        <dbReference type="ARBA" id="ARBA00022676"/>
    </source>
</evidence>
<comment type="catalytic activity">
    <reaction evidence="11 15">
        <text>UMP + diphosphate = 5-phospho-alpha-D-ribose 1-diphosphate + uracil</text>
        <dbReference type="Rhea" id="RHEA:13017"/>
        <dbReference type="ChEBI" id="CHEBI:17568"/>
        <dbReference type="ChEBI" id="CHEBI:33019"/>
        <dbReference type="ChEBI" id="CHEBI:57865"/>
        <dbReference type="ChEBI" id="CHEBI:58017"/>
        <dbReference type="EC" id="2.4.2.9"/>
    </reaction>
</comment>
<evidence type="ECO:0000313" key="18">
    <source>
        <dbReference type="Proteomes" id="UP000051557"/>
    </source>
</evidence>
<dbReference type="UniPathway" id="UPA00574">
    <property type="reaction ID" value="UER00636"/>
</dbReference>
<comment type="activity regulation">
    <text evidence="15">Allosterically activated by GTP.</text>
</comment>
<evidence type="ECO:0000256" key="4">
    <source>
        <dbReference type="ARBA" id="ARBA00022533"/>
    </source>
</evidence>
<gene>
    <name evidence="15" type="primary">upp</name>
    <name evidence="17" type="ORF">ABS32_05885</name>
</gene>
<dbReference type="InterPro" id="IPR005765">
    <property type="entry name" value="UPRT"/>
</dbReference>
<evidence type="ECO:0000256" key="7">
    <source>
        <dbReference type="ARBA" id="ARBA00022741"/>
    </source>
</evidence>
<dbReference type="SUPFAM" id="SSF53271">
    <property type="entry name" value="PRTase-like"/>
    <property type="match status" value="1"/>
</dbReference>
<feature type="binding site" evidence="15">
    <location>
        <position position="80"/>
    </location>
    <ligand>
        <name>5-phospho-alpha-D-ribose 1-diphosphate</name>
        <dbReference type="ChEBI" id="CHEBI:58017"/>
    </ligand>
</feature>
<dbReference type="FunFam" id="3.40.50.2020:FF:000003">
    <property type="entry name" value="Uracil phosphoribosyltransferase"/>
    <property type="match status" value="1"/>
</dbReference>